<organism evidence="2 3">
    <name type="scientific">Penicillium cinerascens</name>
    <dbReference type="NCBI Taxonomy" id="70096"/>
    <lineage>
        <taxon>Eukaryota</taxon>
        <taxon>Fungi</taxon>
        <taxon>Dikarya</taxon>
        <taxon>Ascomycota</taxon>
        <taxon>Pezizomycotina</taxon>
        <taxon>Eurotiomycetes</taxon>
        <taxon>Eurotiomycetidae</taxon>
        <taxon>Eurotiales</taxon>
        <taxon>Aspergillaceae</taxon>
        <taxon>Penicillium</taxon>
    </lineage>
</organism>
<dbReference type="CDD" id="cd02440">
    <property type="entry name" value="AdoMet_MTases"/>
    <property type="match status" value="1"/>
</dbReference>
<proteinExistence type="predicted"/>
<dbReference type="OrthoDB" id="5339271at2759"/>
<dbReference type="Proteomes" id="UP001150904">
    <property type="component" value="Unassembled WGS sequence"/>
</dbReference>
<feature type="domain" description="Methyltransferase" evidence="1">
    <location>
        <begin position="62"/>
        <end position="173"/>
    </location>
</feature>
<comment type="caution">
    <text evidence="2">The sequence shown here is derived from an EMBL/GenBank/DDBJ whole genome shotgun (WGS) entry which is preliminary data.</text>
</comment>
<keyword evidence="3" id="KW-1185">Reference proteome</keyword>
<reference evidence="2" key="2">
    <citation type="journal article" date="2023" name="IMA Fungus">
        <title>Comparative genomic study of the Penicillium genus elucidates a diverse pangenome and 15 lateral gene transfer events.</title>
        <authorList>
            <person name="Petersen C."/>
            <person name="Sorensen T."/>
            <person name="Nielsen M.R."/>
            <person name="Sondergaard T.E."/>
            <person name="Sorensen J.L."/>
            <person name="Fitzpatrick D.A."/>
            <person name="Frisvad J.C."/>
            <person name="Nielsen K.L."/>
        </authorList>
    </citation>
    <scope>NUCLEOTIDE SEQUENCE</scope>
    <source>
        <strain evidence="2">IBT 15544</strain>
    </source>
</reference>
<evidence type="ECO:0000313" key="2">
    <source>
        <dbReference type="EMBL" id="KAJ5219038.1"/>
    </source>
</evidence>
<name>A0A9W9NI36_9EURO</name>
<sequence length="297" mass="33104">MGSLGTDEPLDFYSSPYLAEHYDLICAQEGSFFKDIEIFSAELMQIRDRKRAKFQDPDALVVIDVGTGTGRALHGLAQKALKNGIDLSKVTFLGFDLSQDMVNRAAQTRDLTGVGHVEWVCASAVDLDSVVCARGFHGKVDLIMFADGGILHLTTPEEGHKFLRGLEMSLRPGIGRACISVTNRESVDDLHYYDTEASGKGAVEYESQHFPNLIYRNTLTGITEEGTVGISTFQFEVWKVQEDGRRELVESRVTRLAGRWWTQSEMKDLIGEVPGIYLAEIASPDNRQIFYTVEVQQ</sequence>
<accession>A0A9W9NI36</accession>
<protein>
    <recommendedName>
        <fullName evidence="1">Methyltransferase domain-containing protein</fullName>
    </recommendedName>
</protein>
<dbReference type="SUPFAM" id="SSF53335">
    <property type="entry name" value="S-adenosyl-L-methionine-dependent methyltransferases"/>
    <property type="match status" value="1"/>
</dbReference>
<dbReference type="GeneID" id="83175500"/>
<dbReference type="InterPro" id="IPR029063">
    <property type="entry name" value="SAM-dependent_MTases_sf"/>
</dbReference>
<dbReference type="InterPro" id="IPR041698">
    <property type="entry name" value="Methyltransf_25"/>
</dbReference>
<dbReference type="EMBL" id="JAPQKR010000004">
    <property type="protein sequence ID" value="KAJ5219038.1"/>
    <property type="molecule type" value="Genomic_DNA"/>
</dbReference>
<gene>
    <name evidence="2" type="ORF">N7498_001137</name>
</gene>
<evidence type="ECO:0000313" key="3">
    <source>
        <dbReference type="Proteomes" id="UP001150904"/>
    </source>
</evidence>
<reference evidence="2" key="1">
    <citation type="submission" date="2022-12" db="EMBL/GenBank/DDBJ databases">
        <authorList>
            <person name="Petersen C."/>
        </authorList>
    </citation>
    <scope>NUCLEOTIDE SEQUENCE</scope>
    <source>
        <strain evidence="2">IBT 15544</strain>
    </source>
</reference>
<dbReference type="RefSeq" id="XP_058313611.1">
    <property type="nucleotide sequence ID" value="XM_058448200.1"/>
</dbReference>
<dbReference type="Gene3D" id="3.40.50.150">
    <property type="entry name" value="Vaccinia Virus protein VP39"/>
    <property type="match status" value="1"/>
</dbReference>
<evidence type="ECO:0000259" key="1">
    <source>
        <dbReference type="Pfam" id="PF13649"/>
    </source>
</evidence>
<dbReference type="Pfam" id="PF13649">
    <property type="entry name" value="Methyltransf_25"/>
    <property type="match status" value="1"/>
</dbReference>
<dbReference type="AlphaFoldDB" id="A0A9W9NI36"/>